<dbReference type="AlphaFoldDB" id="A0A0F9QNZ8"/>
<protein>
    <submittedName>
        <fullName evidence="1">Uncharacterized protein</fullName>
    </submittedName>
</protein>
<name>A0A0F9QNZ8_9ZZZZ</name>
<dbReference type="EMBL" id="LAZR01001360">
    <property type="protein sequence ID" value="KKN45905.1"/>
    <property type="molecule type" value="Genomic_DNA"/>
</dbReference>
<comment type="caution">
    <text evidence="1">The sequence shown here is derived from an EMBL/GenBank/DDBJ whole genome shotgun (WGS) entry which is preliminary data.</text>
</comment>
<proteinExistence type="predicted"/>
<reference evidence="1" key="1">
    <citation type="journal article" date="2015" name="Nature">
        <title>Complex archaea that bridge the gap between prokaryotes and eukaryotes.</title>
        <authorList>
            <person name="Spang A."/>
            <person name="Saw J.H."/>
            <person name="Jorgensen S.L."/>
            <person name="Zaremba-Niedzwiedzka K."/>
            <person name="Martijn J."/>
            <person name="Lind A.E."/>
            <person name="van Eijk R."/>
            <person name="Schleper C."/>
            <person name="Guy L."/>
            <person name="Ettema T.J."/>
        </authorList>
    </citation>
    <scope>NUCLEOTIDE SEQUENCE</scope>
</reference>
<sequence length="99" mass="11134">MVYIGKYGEYVHTLDSGRFIVGRNFLAGVCTHNPPKAEPPCWQRITPLKQPLFAGTFEQLAAIGVPTYANPNSAIKAARLVYPDLRKRFPWRECEGRGL</sequence>
<gene>
    <name evidence="1" type="ORF">LCGC14_0678520</name>
</gene>
<organism evidence="1">
    <name type="scientific">marine sediment metagenome</name>
    <dbReference type="NCBI Taxonomy" id="412755"/>
    <lineage>
        <taxon>unclassified sequences</taxon>
        <taxon>metagenomes</taxon>
        <taxon>ecological metagenomes</taxon>
    </lineage>
</organism>
<evidence type="ECO:0000313" key="1">
    <source>
        <dbReference type="EMBL" id="KKN45905.1"/>
    </source>
</evidence>
<accession>A0A0F9QNZ8</accession>